<dbReference type="Pfam" id="PF11743">
    <property type="entry name" value="DUF3301"/>
    <property type="match status" value="1"/>
</dbReference>
<keyword evidence="2" id="KW-1185">Reference proteome</keyword>
<dbReference type="InterPro" id="IPR021732">
    <property type="entry name" value="DUF3301"/>
</dbReference>
<dbReference type="HOGENOM" id="CLU_136199_0_1_6"/>
<dbReference type="OrthoDB" id="5959530at2"/>
<proteinExistence type="predicted"/>
<dbReference type="EMBL" id="CP003093">
    <property type="protein sequence ID" value="AER57119.1"/>
    <property type="molecule type" value="Genomic_DNA"/>
</dbReference>
<dbReference type="AlphaFoldDB" id="G7URC7"/>
<name>G7URC7_PSEUP</name>
<dbReference type="RefSeq" id="WP_014161292.1">
    <property type="nucleotide sequence ID" value="NC_016147.2"/>
</dbReference>
<organism evidence="1 2">
    <name type="scientific">Pseudoxanthomonas spadix (strain BD-a59)</name>
    <dbReference type="NCBI Taxonomy" id="1045855"/>
    <lineage>
        <taxon>Bacteria</taxon>
        <taxon>Pseudomonadati</taxon>
        <taxon>Pseudomonadota</taxon>
        <taxon>Gammaproteobacteria</taxon>
        <taxon>Lysobacterales</taxon>
        <taxon>Lysobacteraceae</taxon>
        <taxon>Pseudoxanthomonas</taxon>
    </lineage>
</organism>
<dbReference type="KEGG" id="psd:DSC_12375"/>
<evidence type="ECO:0000313" key="1">
    <source>
        <dbReference type="EMBL" id="AER57119.1"/>
    </source>
</evidence>
<sequence>MTPILLLIAGAAVFFWWNAARAAAERATQLGRNACEAAGVIWLDQSVQATGLRLRRDGQGRLGFERSFRFDYSYDGVQRHTGKLVLHGARLVSLAGPTRPDPIVSLH</sequence>
<evidence type="ECO:0000313" key="2">
    <source>
        <dbReference type="Proteomes" id="UP000005870"/>
    </source>
</evidence>
<dbReference type="eggNOG" id="ENOG5032ZC9">
    <property type="taxonomic scope" value="Bacteria"/>
</dbReference>
<gene>
    <name evidence="1" type="ordered locus">DSC_12375</name>
</gene>
<reference evidence="1 2" key="1">
    <citation type="journal article" date="2012" name="J. Bacteriol.">
        <title>Complete Genome Sequence of the BTEX-Degrading Bacterium Pseudoxanthomonas spadix BD-a59.</title>
        <authorList>
            <person name="Lee S.H."/>
            <person name="Jin H.M."/>
            <person name="Lee H.J."/>
            <person name="Kim J.M."/>
            <person name="Jeon C.O."/>
        </authorList>
    </citation>
    <scope>NUCLEOTIDE SEQUENCE [LARGE SCALE GENOMIC DNA]</scope>
    <source>
        <strain evidence="1 2">BD-a59</strain>
    </source>
</reference>
<dbReference type="STRING" id="1045855.DSC_12375"/>
<protein>
    <recommendedName>
        <fullName evidence="3">DUF3301 domain-containing protein</fullName>
    </recommendedName>
</protein>
<accession>G7URC7</accession>
<evidence type="ECO:0008006" key="3">
    <source>
        <dbReference type="Google" id="ProtNLM"/>
    </source>
</evidence>
<dbReference type="Proteomes" id="UP000005870">
    <property type="component" value="Chromosome"/>
</dbReference>